<reference evidence="1" key="1">
    <citation type="submission" date="2021-01" db="EMBL/GenBank/DDBJ databases">
        <title>Complete genome sequence of Clostridiales bacterium R-7.</title>
        <authorList>
            <person name="Mahoney-Kurpe S.C."/>
            <person name="Palevich N."/>
            <person name="Koike S."/>
            <person name="Moon C.D."/>
            <person name="Attwood G.T."/>
        </authorList>
    </citation>
    <scope>NUCLEOTIDE SEQUENCE</scope>
    <source>
        <strain evidence="1">R-7</strain>
    </source>
</reference>
<proteinExistence type="predicted"/>
<name>A0AC61MYG5_9FIRM</name>
<accession>A0AC61MYG5</accession>
<keyword evidence="2" id="KW-1185">Reference proteome</keyword>
<evidence type="ECO:0000313" key="1">
    <source>
        <dbReference type="EMBL" id="QUC68077.1"/>
    </source>
</evidence>
<sequence>MSETNPMPQLSLAPSAPEPEVAETPVESIQQTAAPAVEEQAPGLDESQLTEAEKKAIDDFINKVDVTNPDHVLLFGADAQKRIADFSQTALDAVKTQDTGAVGNMLVNLVAELKGFKKDTEEPKGLSRLFSKAEDKIVRMQARYNKVSVNVENIASSLEGYQAQLLKDVAMFDRLYDQNSDYFHQLTLYIIAGDKKLRQIRETELKELMDKAAASGDAMDAQKANDLAAQCDRFEKKLYDLKLTRQVAIQMAPQIRLLQNNDSLLVERIQSTLSNTLPLWKSQMVLALGMHHSQEALKAQTAVTDMTNDLLKQNAQALKIGTIQTAKEAERGIIDIETLIQTNQDLIDTINDVMDIQAQGHAKRIEAEKTLYSMEAELKKKLLSTRI</sequence>
<organism evidence="1 2">
    <name type="scientific">Aristaeella hokkaidonensis</name>
    <dbReference type="NCBI Taxonomy" id="3046382"/>
    <lineage>
        <taxon>Bacteria</taxon>
        <taxon>Bacillati</taxon>
        <taxon>Bacillota</taxon>
        <taxon>Clostridia</taxon>
        <taxon>Eubacteriales</taxon>
        <taxon>Aristaeellaceae</taxon>
        <taxon>Aristaeella</taxon>
    </lineage>
</organism>
<dbReference type="Proteomes" id="UP000682782">
    <property type="component" value="Chromosome"/>
</dbReference>
<gene>
    <name evidence="1" type="ORF">JYE49_05130</name>
</gene>
<protein>
    <submittedName>
        <fullName evidence="1">Toxic anion resistance protein</fullName>
    </submittedName>
</protein>
<dbReference type="EMBL" id="CP068393">
    <property type="protein sequence ID" value="QUC68077.1"/>
    <property type="molecule type" value="Genomic_DNA"/>
</dbReference>
<evidence type="ECO:0000313" key="2">
    <source>
        <dbReference type="Proteomes" id="UP000682782"/>
    </source>
</evidence>